<gene>
    <name evidence="3" type="primary">rnaSA</name>
    <name evidence="3" type="ORF">PFI31113_02240</name>
</gene>
<dbReference type="GO" id="GO:0003723">
    <property type="term" value="F:RNA binding"/>
    <property type="evidence" value="ECO:0007669"/>
    <property type="project" value="InterPro"/>
</dbReference>
<dbReference type="SUPFAM" id="SSF53933">
    <property type="entry name" value="Microbial ribonucleases"/>
    <property type="match status" value="1"/>
</dbReference>
<dbReference type="Gene3D" id="3.10.450.30">
    <property type="entry name" value="Microbial ribonucleases"/>
    <property type="match status" value="1"/>
</dbReference>
<evidence type="ECO:0000256" key="1">
    <source>
        <dbReference type="ARBA" id="ARBA00022722"/>
    </source>
</evidence>
<organism evidence="3 4">
    <name type="scientific">Pandoraea fibrosis</name>
    <dbReference type="NCBI Taxonomy" id="1891094"/>
    <lineage>
        <taxon>Bacteria</taxon>
        <taxon>Pseudomonadati</taxon>
        <taxon>Pseudomonadota</taxon>
        <taxon>Betaproteobacteria</taxon>
        <taxon>Burkholderiales</taxon>
        <taxon>Burkholderiaceae</taxon>
        <taxon>Pandoraea</taxon>
    </lineage>
</organism>
<evidence type="ECO:0000256" key="2">
    <source>
        <dbReference type="ARBA" id="ARBA00022801"/>
    </source>
</evidence>
<evidence type="ECO:0000313" key="3">
    <source>
        <dbReference type="EMBL" id="VVE04044.1"/>
    </source>
</evidence>
<dbReference type="InterPro" id="IPR000026">
    <property type="entry name" value="N1-like"/>
</dbReference>
<dbReference type="Proteomes" id="UP000382577">
    <property type="component" value="Unassembled WGS sequence"/>
</dbReference>
<sequence>MNLLTSLVAKCKPTLILVSNSDNLTASPTRTGPQRKTAPGDRLAMTMARWLHRGIVALTAAGSVFLAGNTVARETAPYVTDQTAAVSVAELPREAQRTLTLIAQGGPFPYAKDGIVFGNYEKRLPKKPRGYYHEYTVPTPGARNRGARRIICGGDQRTVDPCYYTQDHYNSFRRIRE</sequence>
<name>A0A5E4UXJ9_9BURK</name>
<dbReference type="InterPro" id="IPR016191">
    <property type="entry name" value="Ribonuclease/ribotoxin"/>
</dbReference>
<dbReference type="AlphaFoldDB" id="A0A5E4UXJ9"/>
<dbReference type="EC" id="3.1.27.3" evidence="3"/>
<dbReference type="CDD" id="cd00607">
    <property type="entry name" value="RNase_Sa"/>
    <property type="match status" value="1"/>
</dbReference>
<protein>
    <submittedName>
        <fullName evidence="3">Guanyl-specific ribonuclease Sa</fullName>
        <ecNumber evidence="3">3.1.27.3</ecNumber>
    </submittedName>
</protein>
<accession>A0A5E4UXJ9</accession>
<keyword evidence="2 3" id="KW-0378">Hydrolase</keyword>
<evidence type="ECO:0000313" key="4">
    <source>
        <dbReference type="Proteomes" id="UP000382577"/>
    </source>
</evidence>
<proteinExistence type="predicted"/>
<reference evidence="3 4" key="1">
    <citation type="submission" date="2019-08" db="EMBL/GenBank/DDBJ databases">
        <authorList>
            <person name="Peeters C."/>
        </authorList>
    </citation>
    <scope>NUCLEOTIDE SEQUENCE [LARGE SCALE GENOMIC DNA]</scope>
    <source>
        <strain evidence="3 4">LMG 31113</strain>
    </source>
</reference>
<dbReference type="GO" id="GO:0004521">
    <property type="term" value="F:RNA endonuclease activity"/>
    <property type="evidence" value="ECO:0007669"/>
    <property type="project" value="InterPro"/>
</dbReference>
<dbReference type="EMBL" id="CABPRW010000004">
    <property type="protein sequence ID" value="VVE04044.1"/>
    <property type="molecule type" value="Genomic_DNA"/>
</dbReference>
<keyword evidence="1" id="KW-0540">Nuclease</keyword>
<dbReference type="Pfam" id="PF00545">
    <property type="entry name" value="Ribonuclease"/>
    <property type="match status" value="1"/>
</dbReference>
<dbReference type="GO" id="GO:0016787">
    <property type="term" value="F:hydrolase activity"/>
    <property type="evidence" value="ECO:0007669"/>
    <property type="project" value="UniProtKB-KW"/>
</dbReference>